<dbReference type="AlphaFoldDB" id="A0A1F8GD93"/>
<organism evidence="1 2">
    <name type="scientific">Candidatus Yanofskybacteria bacterium RIFCSPLOWO2_01_FULL_43_22</name>
    <dbReference type="NCBI Taxonomy" id="1802695"/>
    <lineage>
        <taxon>Bacteria</taxon>
        <taxon>Candidatus Yanofskyibacteriota</taxon>
    </lineage>
</organism>
<comment type="caution">
    <text evidence="1">The sequence shown here is derived from an EMBL/GenBank/DDBJ whole genome shotgun (WGS) entry which is preliminary data.</text>
</comment>
<reference evidence="1 2" key="1">
    <citation type="journal article" date="2016" name="Nat. Commun.">
        <title>Thousands of microbial genomes shed light on interconnected biogeochemical processes in an aquifer system.</title>
        <authorList>
            <person name="Anantharaman K."/>
            <person name="Brown C.T."/>
            <person name="Hug L.A."/>
            <person name="Sharon I."/>
            <person name="Castelle C.J."/>
            <person name="Probst A.J."/>
            <person name="Thomas B.C."/>
            <person name="Singh A."/>
            <person name="Wilkins M.J."/>
            <person name="Karaoz U."/>
            <person name="Brodie E.L."/>
            <person name="Williams K.H."/>
            <person name="Hubbard S.S."/>
            <person name="Banfield J.F."/>
        </authorList>
    </citation>
    <scope>NUCLEOTIDE SEQUENCE [LARGE SCALE GENOMIC DNA]</scope>
</reference>
<proteinExistence type="predicted"/>
<sequence length="76" mass="8409">MILLSQDMCHARTCSLVPESRGVVCKRLDEHVPAWLLLRSDGKGWLLTLCSDAPEGGGEGEEFRRILAETGQRAEI</sequence>
<evidence type="ECO:0000313" key="2">
    <source>
        <dbReference type="Proteomes" id="UP000178911"/>
    </source>
</evidence>
<protein>
    <submittedName>
        <fullName evidence="1">Uncharacterized protein</fullName>
    </submittedName>
</protein>
<evidence type="ECO:0000313" key="1">
    <source>
        <dbReference type="EMBL" id="OGN23345.1"/>
    </source>
</evidence>
<name>A0A1F8GD93_9BACT</name>
<dbReference type="EMBL" id="MGKJ01000020">
    <property type="protein sequence ID" value="OGN23345.1"/>
    <property type="molecule type" value="Genomic_DNA"/>
</dbReference>
<dbReference type="Proteomes" id="UP000178911">
    <property type="component" value="Unassembled WGS sequence"/>
</dbReference>
<accession>A0A1F8GD93</accession>
<gene>
    <name evidence="1" type="ORF">A3A13_04480</name>
</gene>
<dbReference type="STRING" id="1802695.A3A13_04480"/>